<evidence type="ECO:0000313" key="2">
    <source>
        <dbReference type="Proteomes" id="UP000564573"/>
    </source>
</evidence>
<reference evidence="1 2" key="1">
    <citation type="submission" date="2020-08" db="EMBL/GenBank/DDBJ databases">
        <title>Sequencing the genomes of 1000 actinobacteria strains.</title>
        <authorList>
            <person name="Klenk H.-P."/>
        </authorList>
    </citation>
    <scope>NUCLEOTIDE SEQUENCE [LARGE SCALE GENOMIC DNA]</scope>
    <source>
        <strain evidence="1 2">DSM 45267</strain>
    </source>
</reference>
<gene>
    <name evidence="1" type="ORF">FB384_004177</name>
</gene>
<organism evidence="1 2">
    <name type="scientific">Prauserella sediminis</name>
    <dbReference type="NCBI Taxonomy" id="577680"/>
    <lineage>
        <taxon>Bacteria</taxon>
        <taxon>Bacillati</taxon>
        <taxon>Actinomycetota</taxon>
        <taxon>Actinomycetes</taxon>
        <taxon>Pseudonocardiales</taxon>
        <taxon>Pseudonocardiaceae</taxon>
        <taxon>Prauserella</taxon>
        <taxon>Prauserella salsuginis group</taxon>
    </lineage>
</organism>
<sequence length="209" mass="23324">MWGAGKTSVYQRTLGRLAAAGCESLIAMPQAATITTHTYTPGALHEHAAHILSWLDHLTAFLEETNRRFQASTLPKHRFASVWTPTCLLEGLGFDAPMYGLPFGRDALTSIEQRLAALGVHLVLLRVPDDRIRAQCVESTRHYRGPKWACYLEGFGATDAGRAEHVRQVQAELIRWAQTSPLPLHVLDTTTQDWDVYSRYVAELIADQT</sequence>
<dbReference type="RefSeq" id="WP_323985381.1">
    <property type="nucleotide sequence ID" value="NZ_JACIBS010000003.1"/>
</dbReference>
<keyword evidence="2" id="KW-1185">Reference proteome</keyword>
<dbReference type="AlphaFoldDB" id="A0A839XV09"/>
<protein>
    <recommendedName>
        <fullName evidence="3">Thymidylate kinase</fullName>
    </recommendedName>
</protein>
<name>A0A839XV09_9PSEU</name>
<dbReference type="EMBL" id="JACIBS010000003">
    <property type="protein sequence ID" value="MBB3665224.1"/>
    <property type="molecule type" value="Genomic_DNA"/>
</dbReference>
<accession>A0A839XV09</accession>
<evidence type="ECO:0008006" key="3">
    <source>
        <dbReference type="Google" id="ProtNLM"/>
    </source>
</evidence>
<proteinExistence type="predicted"/>
<dbReference type="Proteomes" id="UP000564573">
    <property type="component" value="Unassembled WGS sequence"/>
</dbReference>
<evidence type="ECO:0000313" key="1">
    <source>
        <dbReference type="EMBL" id="MBB3665224.1"/>
    </source>
</evidence>
<comment type="caution">
    <text evidence="1">The sequence shown here is derived from an EMBL/GenBank/DDBJ whole genome shotgun (WGS) entry which is preliminary data.</text>
</comment>